<feature type="transmembrane region" description="Helical" evidence="10">
    <location>
        <begin position="219"/>
        <end position="240"/>
    </location>
</feature>
<protein>
    <recommendedName>
        <fullName evidence="13">PQ loop repeat protein</fullName>
    </recommendedName>
</protein>
<dbReference type="GO" id="GO:0005773">
    <property type="term" value="C:vacuole"/>
    <property type="evidence" value="ECO:0007669"/>
    <property type="project" value="UniProtKB-SubCell"/>
</dbReference>
<proteinExistence type="inferred from homology"/>
<evidence type="ECO:0008006" key="13">
    <source>
        <dbReference type="Google" id="ProtNLM"/>
    </source>
</evidence>
<dbReference type="SMART" id="SM00679">
    <property type="entry name" value="CTNS"/>
    <property type="match status" value="2"/>
</dbReference>
<dbReference type="InterPro" id="IPR051415">
    <property type="entry name" value="LAAT-1"/>
</dbReference>
<evidence type="ECO:0000256" key="9">
    <source>
        <dbReference type="ARBA" id="ARBA00038039"/>
    </source>
</evidence>
<comment type="caution">
    <text evidence="11">The sequence shown here is derived from an EMBL/GenBank/DDBJ whole genome shotgun (WGS) entry which is preliminary data.</text>
</comment>
<dbReference type="EMBL" id="JAPEIS010000011">
    <property type="protein sequence ID" value="KAJ8061732.1"/>
    <property type="molecule type" value="Genomic_DNA"/>
</dbReference>
<feature type="transmembrane region" description="Helical" evidence="10">
    <location>
        <begin position="74"/>
        <end position="96"/>
    </location>
</feature>
<accession>A0A9X0AFB7</accession>
<dbReference type="GO" id="GO:0034490">
    <property type="term" value="P:basic amino acid transmembrane import into vacuole"/>
    <property type="evidence" value="ECO:0007669"/>
    <property type="project" value="UniProtKB-ARBA"/>
</dbReference>
<dbReference type="GO" id="GO:0098588">
    <property type="term" value="C:bounding membrane of organelle"/>
    <property type="evidence" value="ECO:0007669"/>
    <property type="project" value="UniProtKB-ARBA"/>
</dbReference>
<dbReference type="AlphaFoldDB" id="A0A9X0AFB7"/>
<comment type="similarity">
    <text evidence="9">Belongs to the laat-1 family.</text>
</comment>
<gene>
    <name evidence="11" type="ORF">OCU04_009530</name>
</gene>
<evidence type="ECO:0000256" key="1">
    <source>
        <dbReference type="ARBA" id="ARBA00004116"/>
    </source>
</evidence>
<dbReference type="PANTHER" id="PTHR16201">
    <property type="entry name" value="SEVEN TRANSMEMBRANE PROTEIN 1-RELATED"/>
    <property type="match status" value="1"/>
</dbReference>
<keyword evidence="8 10" id="KW-0472">Membrane</keyword>
<evidence type="ECO:0000256" key="7">
    <source>
        <dbReference type="ARBA" id="ARBA00022989"/>
    </source>
</evidence>
<keyword evidence="12" id="KW-1185">Reference proteome</keyword>
<dbReference type="GO" id="GO:0015101">
    <property type="term" value="F:organic cation transmembrane transporter activity"/>
    <property type="evidence" value="ECO:0007669"/>
    <property type="project" value="UniProtKB-ARBA"/>
</dbReference>
<feature type="transmembrane region" description="Helical" evidence="10">
    <location>
        <begin position="178"/>
        <end position="199"/>
    </location>
</feature>
<keyword evidence="5 10" id="KW-0812">Transmembrane</keyword>
<dbReference type="FunFam" id="1.20.1280.290:FF:000026">
    <property type="entry name" value="PQ loop repeat protein"/>
    <property type="match status" value="1"/>
</dbReference>
<dbReference type="OrthoDB" id="8048523at2759"/>
<dbReference type="Pfam" id="PF04193">
    <property type="entry name" value="PQ-loop"/>
    <property type="match status" value="2"/>
</dbReference>
<reference evidence="11" key="1">
    <citation type="submission" date="2022-11" db="EMBL/GenBank/DDBJ databases">
        <title>Genome Resource of Sclerotinia nivalis Strain SnTB1, a Plant Pathogen Isolated from American Ginseng.</title>
        <authorList>
            <person name="Fan S."/>
        </authorList>
    </citation>
    <scope>NUCLEOTIDE SEQUENCE</scope>
    <source>
        <strain evidence="11">SnTB1</strain>
    </source>
</reference>
<evidence type="ECO:0000256" key="2">
    <source>
        <dbReference type="ARBA" id="ARBA00004127"/>
    </source>
</evidence>
<evidence type="ECO:0000256" key="6">
    <source>
        <dbReference type="ARBA" id="ARBA00022737"/>
    </source>
</evidence>
<evidence type="ECO:0000256" key="8">
    <source>
        <dbReference type="ARBA" id="ARBA00023136"/>
    </source>
</evidence>
<comment type="subcellular location">
    <subcellularLocation>
        <location evidence="2">Endomembrane system</location>
        <topology evidence="2">Multi-pass membrane protein</topology>
    </subcellularLocation>
    <subcellularLocation>
        <location evidence="1">Vacuole</location>
    </subcellularLocation>
</comment>
<evidence type="ECO:0000256" key="5">
    <source>
        <dbReference type="ARBA" id="ARBA00022692"/>
    </source>
</evidence>
<evidence type="ECO:0000313" key="11">
    <source>
        <dbReference type="EMBL" id="KAJ8061732.1"/>
    </source>
</evidence>
<keyword evidence="4" id="KW-0926">Vacuole</keyword>
<evidence type="ECO:0000256" key="3">
    <source>
        <dbReference type="ARBA" id="ARBA00022448"/>
    </source>
</evidence>
<dbReference type="InterPro" id="IPR006603">
    <property type="entry name" value="PQ-loop_rpt"/>
</dbReference>
<name>A0A9X0AFB7_9HELO</name>
<keyword evidence="7 10" id="KW-1133">Transmembrane helix</keyword>
<dbReference type="GO" id="GO:0034488">
    <property type="term" value="P:basic amino acid transmembrane export from vacuole"/>
    <property type="evidence" value="ECO:0007669"/>
    <property type="project" value="UniProtKB-ARBA"/>
</dbReference>
<evidence type="ECO:0000256" key="4">
    <source>
        <dbReference type="ARBA" id="ARBA00022554"/>
    </source>
</evidence>
<feature type="transmembrane region" description="Helical" evidence="10">
    <location>
        <begin position="261"/>
        <end position="281"/>
    </location>
</feature>
<dbReference type="Gene3D" id="1.20.1280.290">
    <property type="match status" value="2"/>
</dbReference>
<evidence type="ECO:0000313" key="12">
    <source>
        <dbReference type="Proteomes" id="UP001152300"/>
    </source>
</evidence>
<dbReference type="GO" id="GO:0015174">
    <property type="term" value="F:basic amino acid transmembrane transporter activity"/>
    <property type="evidence" value="ECO:0007669"/>
    <property type="project" value="UniProtKB-ARBA"/>
</dbReference>
<keyword evidence="3" id="KW-0813">Transport</keyword>
<dbReference type="PANTHER" id="PTHR16201:SF35">
    <property type="entry name" value="VACUOLAR AMINO ACID TRANSPORTER YPQ1-RELATED"/>
    <property type="match status" value="1"/>
</dbReference>
<dbReference type="GO" id="GO:0015179">
    <property type="term" value="F:L-amino acid transmembrane transporter activity"/>
    <property type="evidence" value="ECO:0007669"/>
    <property type="project" value="UniProtKB-ARBA"/>
</dbReference>
<evidence type="ECO:0000256" key="10">
    <source>
        <dbReference type="SAM" id="Phobius"/>
    </source>
</evidence>
<organism evidence="11 12">
    <name type="scientific">Sclerotinia nivalis</name>
    <dbReference type="NCBI Taxonomy" id="352851"/>
    <lineage>
        <taxon>Eukaryota</taxon>
        <taxon>Fungi</taxon>
        <taxon>Dikarya</taxon>
        <taxon>Ascomycota</taxon>
        <taxon>Pezizomycotina</taxon>
        <taxon>Leotiomycetes</taxon>
        <taxon>Helotiales</taxon>
        <taxon>Sclerotiniaceae</taxon>
        <taxon>Sclerotinia</taxon>
    </lineage>
</organism>
<dbReference type="Proteomes" id="UP001152300">
    <property type="component" value="Unassembled WGS sequence"/>
</dbReference>
<keyword evidence="6" id="KW-0677">Repeat</keyword>
<dbReference type="FunFam" id="1.20.1280.290:FF:000011">
    <property type="entry name" value="PQ loop repeat protein"/>
    <property type="match status" value="1"/>
</dbReference>
<feature type="transmembrane region" description="Helical" evidence="10">
    <location>
        <begin position="12"/>
        <end position="35"/>
    </location>
</feature>
<sequence length="365" mass="39631">MIPPIQNLNLNITALSGICGSISIACWIVVFSPQIIENWRRGSADGLSLQFIIIWLAGDVFNIWGAVLQGVLPTMIILAVYYTIADIVLLGQCFYYKGFTWRDEVKPPPTLPKPTYAAVAGIQPSETTGLLTGLERRRSSTSVSAQHLSPVVPLLDPPNPNDSPATLNVKPTTPMQTFLFNFFSILLVCIAGILGWWISTTSSPSSSSSHKPYNKHSSAHTPTFSPLGQTFGYLCAILYLSSRIPQLLLNYRRKSTQGISMLFFLFACIGNLTYVLSIFAYEAPCLTASKHGHSKCENGEARSEYLRYIAVNASWLVGSAGTLMLDAGVFIQFFLYGDGDGDGEGKVVEEEVAVEGEGNGVIVGA</sequence>
<feature type="transmembrane region" description="Helical" evidence="10">
    <location>
        <begin position="47"/>
        <end position="68"/>
    </location>
</feature>
<dbReference type="GO" id="GO:0012505">
    <property type="term" value="C:endomembrane system"/>
    <property type="evidence" value="ECO:0007669"/>
    <property type="project" value="UniProtKB-SubCell"/>
</dbReference>